<keyword evidence="1" id="KW-0472">Membrane</keyword>
<organism evidence="2 3">
    <name type="scientific">Sporosarcina highlanderae</name>
    <dbReference type="NCBI Taxonomy" id="3035916"/>
    <lineage>
        <taxon>Bacteria</taxon>
        <taxon>Bacillati</taxon>
        <taxon>Bacillota</taxon>
        <taxon>Bacilli</taxon>
        <taxon>Bacillales</taxon>
        <taxon>Caryophanaceae</taxon>
        <taxon>Sporosarcina</taxon>
    </lineage>
</organism>
<comment type="caution">
    <text evidence="2">The sequence shown here is derived from an EMBL/GenBank/DDBJ whole genome shotgun (WGS) entry which is preliminary data.</text>
</comment>
<evidence type="ECO:0000256" key="1">
    <source>
        <dbReference type="SAM" id="Phobius"/>
    </source>
</evidence>
<dbReference type="RefSeq" id="WP_301243919.1">
    <property type="nucleotide sequence ID" value="NZ_JAROCC010000008.1"/>
</dbReference>
<evidence type="ECO:0000313" key="2">
    <source>
        <dbReference type="EMBL" id="MDN4608085.1"/>
    </source>
</evidence>
<feature type="transmembrane region" description="Helical" evidence="1">
    <location>
        <begin position="135"/>
        <end position="156"/>
    </location>
</feature>
<sequence length="170" mass="18848">MSDRKYGLMFGAILVALGFHMWADYLTIPLQGRAAGELTSEVLGQITSSFAAIFLSVIDKPYEITEATYSVGWNLAFPLLLLLIATLLFGYILRQLVLSIFQEENTKLMGAWKGILSLLITFVLFNSVIKTFGILVLNLAVAAVVGIIFIIFLSILKSMVNSDEKERVYT</sequence>
<protein>
    <recommendedName>
        <fullName evidence="4">DUF2975 domain-containing protein</fullName>
    </recommendedName>
</protein>
<evidence type="ECO:0000313" key="3">
    <source>
        <dbReference type="Proteomes" id="UP001175097"/>
    </source>
</evidence>
<keyword evidence="3" id="KW-1185">Reference proteome</keyword>
<dbReference type="Proteomes" id="UP001175097">
    <property type="component" value="Unassembled WGS sequence"/>
</dbReference>
<proteinExistence type="predicted"/>
<name>A0ABT8JSJ5_9BACL</name>
<keyword evidence="1" id="KW-1133">Transmembrane helix</keyword>
<feature type="transmembrane region" description="Helical" evidence="1">
    <location>
        <begin position="38"/>
        <end position="58"/>
    </location>
</feature>
<reference evidence="2" key="1">
    <citation type="submission" date="2023-03" db="EMBL/GenBank/DDBJ databases">
        <title>MT1 and MT2 Draft Genomes of Novel Species.</title>
        <authorList>
            <person name="Venkateswaran K."/>
        </authorList>
    </citation>
    <scope>NUCLEOTIDE SEQUENCE</scope>
    <source>
        <strain evidence="2">F6_3S_P_2</strain>
    </source>
</reference>
<feature type="transmembrane region" description="Helical" evidence="1">
    <location>
        <begin position="6"/>
        <end position="26"/>
    </location>
</feature>
<feature type="transmembrane region" description="Helical" evidence="1">
    <location>
        <begin position="111"/>
        <end position="129"/>
    </location>
</feature>
<dbReference type="EMBL" id="JAROCC010000008">
    <property type="protein sequence ID" value="MDN4608085.1"/>
    <property type="molecule type" value="Genomic_DNA"/>
</dbReference>
<keyword evidence="1" id="KW-0812">Transmembrane</keyword>
<gene>
    <name evidence="2" type="ORF">P5G49_11460</name>
</gene>
<feature type="transmembrane region" description="Helical" evidence="1">
    <location>
        <begin position="70"/>
        <end position="91"/>
    </location>
</feature>
<evidence type="ECO:0008006" key="4">
    <source>
        <dbReference type="Google" id="ProtNLM"/>
    </source>
</evidence>
<accession>A0ABT8JSJ5</accession>